<accession>X1PQW9</accession>
<protein>
    <submittedName>
        <fullName evidence="1">Uncharacterized protein</fullName>
    </submittedName>
</protein>
<reference evidence="1" key="1">
    <citation type="journal article" date="2014" name="Front. Microbiol.">
        <title>High frequency of phylogenetically diverse reductive dehalogenase-homologous genes in deep subseafloor sedimentary metagenomes.</title>
        <authorList>
            <person name="Kawai M."/>
            <person name="Futagami T."/>
            <person name="Toyoda A."/>
            <person name="Takaki Y."/>
            <person name="Nishi S."/>
            <person name="Hori S."/>
            <person name="Arai W."/>
            <person name="Tsubouchi T."/>
            <person name="Morono Y."/>
            <person name="Uchiyama I."/>
            <person name="Ito T."/>
            <person name="Fujiyama A."/>
            <person name="Inagaki F."/>
            <person name="Takami H."/>
        </authorList>
    </citation>
    <scope>NUCLEOTIDE SEQUENCE</scope>
    <source>
        <strain evidence="1">Expedition CK06-06</strain>
    </source>
</reference>
<name>X1PQW9_9ZZZZ</name>
<organism evidence="1">
    <name type="scientific">marine sediment metagenome</name>
    <dbReference type="NCBI Taxonomy" id="412755"/>
    <lineage>
        <taxon>unclassified sequences</taxon>
        <taxon>metagenomes</taxon>
        <taxon>ecological metagenomes</taxon>
    </lineage>
</organism>
<feature type="non-terminal residue" evidence="1">
    <location>
        <position position="1"/>
    </location>
</feature>
<comment type="caution">
    <text evidence="1">The sequence shown here is derived from an EMBL/GenBank/DDBJ whole genome shotgun (WGS) entry which is preliminary data.</text>
</comment>
<gene>
    <name evidence="1" type="ORF">S06H3_43251</name>
</gene>
<dbReference type="AlphaFoldDB" id="X1PQW9"/>
<proteinExistence type="predicted"/>
<evidence type="ECO:0000313" key="1">
    <source>
        <dbReference type="EMBL" id="GAI44921.1"/>
    </source>
</evidence>
<dbReference type="EMBL" id="BARV01026817">
    <property type="protein sequence ID" value="GAI44921.1"/>
    <property type="molecule type" value="Genomic_DNA"/>
</dbReference>
<sequence>AENCGICHSVVAQDGYVYKSRIKSMHRCRSDKEFRKRVRSLEKNNENYEVKITAPFDIFDYWTGTPFLRENVKKFKPGRAVILSAWSWDFMFRDEAWKGEGFSPFWIEKLLASGEAYPSAERGIILHPSPCAESLNLLFHRLGDGCWEIRDFMKTQPFEQGELLPNLGAHIFSVNLLVFLKNKHIPSLEIHDEGDYHFTEKERKDNIRRWKRELRNLESPYHQIAPRWLDYWETVKPQDPRNIVLAYGETIQTMKKIAGLLD</sequence>
<feature type="non-terminal residue" evidence="1">
    <location>
        <position position="262"/>
    </location>
</feature>